<dbReference type="InterPro" id="IPR045864">
    <property type="entry name" value="aa-tRNA-synth_II/BPL/LPL"/>
</dbReference>
<reference evidence="1 2" key="1">
    <citation type="submission" date="2019-02" db="EMBL/GenBank/DDBJ databases">
        <title>Kribbella capetownensis sp. nov. and Kribbella speibonae sp. nov., isolated from soil.</title>
        <authorList>
            <person name="Curtis S.M."/>
            <person name="Norton I."/>
            <person name="Everest G.J."/>
            <person name="Meyers P.R."/>
        </authorList>
    </citation>
    <scope>NUCLEOTIDE SEQUENCE [LARGE SCALE GENOMIC DNA]</scope>
    <source>
        <strain evidence="1 2">DSM 27082</strain>
    </source>
</reference>
<gene>
    <name evidence="1" type="ORF">E0H50_40280</name>
</gene>
<comment type="caution">
    <text evidence="1">The sequence shown here is derived from an EMBL/GenBank/DDBJ whole genome shotgun (WGS) entry which is preliminary data.</text>
</comment>
<accession>A0A4V6N3U6</accession>
<evidence type="ECO:0000313" key="1">
    <source>
        <dbReference type="EMBL" id="TCC16737.1"/>
    </source>
</evidence>
<dbReference type="SUPFAM" id="SSF55681">
    <property type="entry name" value="Class II aaRS and biotin synthetases"/>
    <property type="match status" value="1"/>
</dbReference>
<dbReference type="AlphaFoldDB" id="A0A4V6N3U6"/>
<organism evidence="1 2">
    <name type="scientific">Kribbella sindirgiensis</name>
    <dbReference type="NCBI Taxonomy" id="1124744"/>
    <lineage>
        <taxon>Bacteria</taxon>
        <taxon>Bacillati</taxon>
        <taxon>Actinomycetota</taxon>
        <taxon>Actinomycetes</taxon>
        <taxon>Propionibacteriales</taxon>
        <taxon>Kribbellaceae</taxon>
        <taxon>Kribbella</taxon>
    </lineage>
</organism>
<evidence type="ECO:0008006" key="3">
    <source>
        <dbReference type="Google" id="ProtNLM"/>
    </source>
</evidence>
<sequence length="273" mass="28859">MQSHQLLIGDDASQRRSALVELLTPAVVLRSELAAGTTDLVHVYQAQNPTVAFSARDLRSPSIAEAAQIARDAGFTCVVRSPGGRMVAYDSGAVVIDHITATLRGGPSVFASNAAHHLQVLRSLSGADLRIGEVDNEYCPGEFSINVAGSAKVLGSAQRITAGAALFSTVIQVVVPDRVRQVLIGVSDALGYPLRVSSIAGLADFAPAVNPSAVVDEFRADYRTRLGLEDGRLPDGLRALIASVDGEQYDGIFHVDDWARARPLLGPTARHVT</sequence>
<keyword evidence="2" id="KW-1185">Reference proteome</keyword>
<protein>
    <recommendedName>
        <fullName evidence="3">Lipoate--protein ligase family protein</fullName>
    </recommendedName>
</protein>
<dbReference type="EMBL" id="SJKA01000028">
    <property type="protein sequence ID" value="TCC16737.1"/>
    <property type="molecule type" value="Genomic_DNA"/>
</dbReference>
<dbReference type="Gene3D" id="3.30.930.10">
    <property type="entry name" value="Bira Bifunctional Protein, Domain 2"/>
    <property type="match status" value="1"/>
</dbReference>
<evidence type="ECO:0000313" key="2">
    <source>
        <dbReference type="Proteomes" id="UP000292695"/>
    </source>
</evidence>
<dbReference type="RefSeq" id="WP_131296435.1">
    <property type="nucleotide sequence ID" value="NZ_SJKA01000028.1"/>
</dbReference>
<dbReference type="Proteomes" id="UP000292695">
    <property type="component" value="Unassembled WGS sequence"/>
</dbReference>
<name>A0A4V6N3U6_9ACTN</name>
<proteinExistence type="predicted"/>
<dbReference type="OrthoDB" id="5243608at2"/>